<dbReference type="EMBL" id="MHWM01000005">
    <property type="protein sequence ID" value="OHB09305.1"/>
    <property type="molecule type" value="Genomic_DNA"/>
</dbReference>
<accession>A0A1G2UIN8</accession>
<proteinExistence type="predicted"/>
<comment type="caution">
    <text evidence="2">The sequence shown here is derived from an EMBL/GenBank/DDBJ whole genome shotgun (WGS) entry which is preliminary data.</text>
</comment>
<sequence length="66" mass="7937">MATTQEIEREIEQLEREKTDKQHKLDEETGSLKREIEKTQEKIDDKRREAMRLHQQELDAAKKKTS</sequence>
<name>A0A1G2UIN8_9BACT</name>
<evidence type="ECO:0000313" key="3">
    <source>
        <dbReference type="Proteomes" id="UP000177096"/>
    </source>
</evidence>
<evidence type="ECO:0000313" key="2">
    <source>
        <dbReference type="EMBL" id="OHB09305.1"/>
    </source>
</evidence>
<feature type="region of interest" description="Disordered" evidence="1">
    <location>
        <begin position="12"/>
        <end position="47"/>
    </location>
</feature>
<reference evidence="2 3" key="1">
    <citation type="journal article" date="2016" name="Nat. Commun.">
        <title>Thousands of microbial genomes shed light on interconnected biogeochemical processes in an aquifer system.</title>
        <authorList>
            <person name="Anantharaman K."/>
            <person name="Brown C.T."/>
            <person name="Hug L.A."/>
            <person name="Sharon I."/>
            <person name="Castelle C.J."/>
            <person name="Probst A.J."/>
            <person name="Thomas B.C."/>
            <person name="Singh A."/>
            <person name="Wilkins M.J."/>
            <person name="Karaoz U."/>
            <person name="Brodie E.L."/>
            <person name="Williams K.H."/>
            <person name="Hubbard S.S."/>
            <person name="Banfield J.F."/>
        </authorList>
    </citation>
    <scope>NUCLEOTIDE SEQUENCE [LARGE SCALE GENOMIC DNA]</scope>
</reference>
<dbReference type="Proteomes" id="UP000177096">
    <property type="component" value="Unassembled WGS sequence"/>
</dbReference>
<protein>
    <submittedName>
        <fullName evidence="2">Uncharacterized protein</fullName>
    </submittedName>
</protein>
<dbReference type="AlphaFoldDB" id="A0A1G2UIN8"/>
<evidence type="ECO:0000256" key="1">
    <source>
        <dbReference type="SAM" id="MobiDB-lite"/>
    </source>
</evidence>
<gene>
    <name evidence="2" type="ORF">A3I86_00645</name>
</gene>
<organism evidence="2 3">
    <name type="scientific">Candidatus Zambryskibacteria bacterium RIFCSPLOWO2_02_FULL_39_14</name>
    <dbReference type="NCBI Taxonomy" id="1802769"/>
    <lineage>
        <taxon>Bacteria</taxon>
        <taxon>Candidatus Zambryskiibacteriota</taxon>
    </lineage>
</organism>